<dbReference type="Gene3D" id="3.40.50.2300">
    <property type="match status" value="1"/>
</dbReference>
<dbReference type="EMBL" id="JBHRTR010000028">
    <property type="protein sequence ID" value="MFC3228122.1"/>
    <property type="molecule type" value="Genomic_DNA"/>
</dbReference>
<keyword evidence="3 5" id="KW-0378">Hydrolase</keyword>
<dbReference type="Gene3D" id="3.40.50.180">
    <property type="entry name" value="Methylesterase CheB, C-terminal domain"/>
    <property type="match status" value="1"/>
</dbReference>
<evidence type="ECO:0000256" key="4">
    <source>
        <dbReference type="ARBA" id="ARBA00048267"/>
    </source>
</evidence>
<dbReference type="SUPFAM" id="SSF52738">
    <property type="entry name" value="Methylesterase CheB, C-terminal domain"/>
    <property type="match status" value="1"/>
</dbReference>
<evidence type="ECO:0000256" key="6">
    <source>
        <dbReference type="PROSITE-ProRule" id="PRU00050"/>
    </source>
</evidence>
<dbReference type="HAMAP" id="MF_00099">
    <property type="entry name" value="CheB_chemtxs"/>
    <property type="match status" value="1"/>
</dbReference>
<feature type="modified residue" description="4-aspartylphosphate" evidence="5 7">
    <location>
        <position position="61"/>
    </location>
</feature>
<comment type="function">
    <text evidence="5">Involved in chemotaxis. Part of a chemotaxis signal transduction system that modulates chemotaxis in response to various stimuli. Catalyzes the demethylation of specific methylglutamate residues introduced into the chemoreceptors (methyl-accepting chemotaxis proteins or MCP) by CheR. Also mediates the irreversible deamidation of specific glutamine residues to glutamic acid.</text>
</comment>
<evidence type="ECO:0000256" key="2">
    <source>
        <dbReference type="ARBA" id="ARBA00022500"/>
    </source>
</evidence>
<dbReference type="InterPro" id="IPR035909">
    <property type="entry name" value="CheB_C"/>
</dbReference>
<dbReference type="GO" id="GO:0008984">
    <property type="term" value="F:protein-glutamate methylesterase activity"/>
    <property type="evidence" value="ECO:0007669"/>
    <property type="project" value="UniProtKB-EC"/>
</dbReference>
<comment type="caution">
    <text evidence="10">The sequence shown here is derived from an EMBL/GenBank/DDBJ whole genome shotgun (WGS) entry which is preliminary data.</text>
</comment>
<reference evidence="11" key="1">
    <citation type="journal article" date="2019" name="Int. J. Syst. Evol. Microbiol.">
        <title>The Global Catalogue of Microorganisms (GCM) 10K type strain sequencing project: providing services to taxonomists for standard genome sequencing and annotation.</title>
        <authorList>
            <consortium name="The Broad Institute Genomics Platform"/>
            <consortium name="The Broad Institute Genome Sequencing Center for Infectious Disease"/>
            <person name="Wu L."/>
            <person name="Ma J."/>
        </authorList>
    </citation>
    <scope>NUCLEOTIDE SEQUENCE [LARGE SCALE GENOMIC DNA]</scope>
    <source>
        <strain evidence="11">KCTC 42964</strain>
    </source>
</reference>
<dbReference type="PROSITE" id="PS50122">
    <property type="entry name" value="CHEB"/>
    <property type="match status" value="1"/>
</dbReference>
<keyword evidence="1 5" id="KW-0963">Cytoplasm</keyword>
<dbReference type="RefSeq" id="WP_379900938.1">
    <property type="nucleotide sequence ID" value="NZ_JBHRTR010000028.1"/>
</dbReference>
<accession>A0ABV7L1H1</accession>
<dbReference type="GO" id="GO:0008168">
    <property type="term" value="F:methyltransferase activity"/>
    <property type="evidence" value="ECO:0007669"/>
    <property type="project" value="UniProtKB-KW"/>
</dbReference>
<proteinExistence type="inferred from homology"/>
<sequence>MSEVGDKPIRVVIVEDSPVAREFLIAILEDEPKFEVAGTGVNGSEAVPLVQLHRPDLVLMDANMPVMNGFAATRQIMETCPTRIIIVTASYEPADVSTSMQALDAGALTVVEKPFGFGHPRHEDSVAALLSVAVALSEVHVVRRWSRAARPLAERPAVVRSQGKVRAVAIAGSTGAPRIVGSLLRGLPARIGCPVLIVQHISPGFVEGFAGWLDGLCAMPVQVAKDGVAAAPDHVYVAPDDSHLRIDGGNVLRLSGGPPRGGFRPSADELFESMATAYGSAALGIVLTGMGRDGAEGLSAMSARGATTMAQDPDSCVVGGMPSAAIAVGAAGAVLAPEQLLEALRERLQLKEIIGRGPKRN</sequence>
<comment type="PTM">
    <text evidence="5">Phosphorylated by CheA. Phosphorylation of the N-terminal regulatory domain activates the methylesterase activity.</text>
</comment>
<dbReference type="InterPro" id="IPR001789">
    <property type="entry name" value="Sig_transdc_resp-reg_receiver"/>
</dbReference>
<dbReference type="SMART" id="SM00448">
    <property type="entry name" value="REC"/>
    <property type="match status" value="1"/>
</dbReference>
<dbReference type="PANTHER" id="PTHR42872:SF6">
    <property type="entry name" value="PROTEIN-GLUTAMATE METHYLESTERASE_PROTEIN-GLUTAMINE GLUTAMINASE"/>
    <property type="match status" value="1"/>
</dbReference>
<evidence type="ECO:0000256" key="7">
    <source>
        <dbReference type="PROSITE-ProRule" id="PRU00169"/>
    </source>
</evidence>
<keyword evidence="2 5" id="KW-0145">Chemotaxis</keyword>
<keyword evidence="5 7" id="KW-0597">Phosphoprotein</keyword>
<keyword evidence="11" id="KW-1185">Reference proteome</keyword>
<feature type="active site" evidence="5 6">
    <location>
        <position position="200"/>
    </location>
</feature>
<evidence type="ECO:0000256" key="1">
    <source>
        <dbReference type="ARBA" id="ARBA00022490"/>
    </source>
</evidence>
<feature type="domain" description="CheB-type methylesterase" evidence="9">
    <location>
        <begin position="166"/>
        <end position="351"/>
    </location>
</feature>
<comment type="domain">
    <text evidence="5">Contains a C-terminal catalytic domain, and an N-terminal region which modulates catalytic activity.</text>
</comment>
<dbReference type="Proteomes" id="UP001595528">
    <property type="component" value="Unassembled WGS sequence"/>
</dbReference>
<feature type="active site" evidence="5 6">
    <location>
        <position position="173"/>
    </location>
</feature>
<dbReference type="PIRSF" id="PIRSF000876">
    <property type="entry name" value="RR_chemtxs_CheB"/>
    <property type="match status" value="1"/>
</dbReference>
<dbReference type="SUPFAM" id="SSF52172">
    <property type="entry name" value="CheY-like"/>
    <property type="match status" value="1"/>
</dbReference>
<protein>
    <recommendedName>
        <fullName evidence="5">Protein-glutamate methylesterase/protein-glutamine glutaminase</fullName>
        <ecNumber evidence="5">3.1.1.61</ecNumber>
        <ecNumber evidence="5">3.5.1.44</ecNumber>
    </recommendedName>
</protein>
<keyword evidence="10" id="KW-0808">Transferase</keyword>
<evidence type="ECO:0000259" key="9">
    <source>
        <dbReference type="PROSITE" id="PS50122"/>
    </source>
</evidence>
<dbReference type="Pfam" id="PF01339">
    <property type="entry name" value="CheB_methylest"/>
    <property type="match status" value="1"/>
</dbReference>
<gene>
    <name evidence="5 10" type="primary">cheB</name>
    <name evidence="10" type="ORF">ACFOGJ_12825</name>
</gene>
<evidence type="ECO:0000256" key="3">
    <source>
        <dbReference type="ARBA" id="ARBA00022801"/>
    </source>
</evidence>
<name>A0ABV7L1H1_9PROT</name>
<dbReference type="InterPro" id="IPR000673">
    <property type="entry name" value="Sig_transdc_resp-reg_Me-estase"/>
</dbReference>
<evidence type="ECO:0000313" key="11">
    <source>
        <dbReference type="Proteomes" id="UP001595528"/>
    </source>
</evidence>
<dbReference type="PROSITE" id="PS50110">
    <property type="entry name" value="RESPONSE_REGULATORY"/>
    <property type="match status" value="1"/>
</dbReference>
<dbReference type="GO" id="GO:0032259">
    <property type="term" value="P:methylation"/>
    <property type="evidence" value="ECO:0007669"/>
    <property type="project" value="UniProtKB-KW"/>
</dbReference>
<dbReference type="InterPro" id="IPR011006">
    <property type="entry name" value="CheY-like_superfamily"/>
</dbReference>
<dbReference type="NCBIfam" id="NF001965">
    <property type="entry name" value="PRK00742.1"/>
    <property type="match status" value="1"/>
</dbReference>
<evidence type="ECO:0000313" key="10">
    <source>
        <dbReference type="EMBL" id="MFC3228122.1"/>
    </source>
</evidence>
<keyword evidence="10" id="KW-0489">Methyltransferase</keyword>
<dbReference type="CDD" id="cd16432">
    <property type="entry name" value="CheB_Rec"/>
    <property type="match status" value="1"/>
</dbReference>
<comment type="subcellular location">
    <subcellularLocation>
        <location evidence="5">Cytoplasm</location>
    </subcellularLocation>
</comment>
<feature type="active site" evidence="5 6">
    <location>
        <position position="293"/>
    </location>
</feature>
<dbReference type="Pfam" id="PF00072">
    <property type="entry name" value="Response_reg"/>
    <property type="match status" value="1"/>
</dbReference>
<evidence type="ECO:0000259" key="8">
    <source>
        <dbReference type="PROSITE" id="PS50110"/>
    </source>
</evidence>
<dbReference type="EC" id="3.5.1.44" evidence="5"/>
<dbReference type="EC" id="3.1.1.61" evidence="5"/>
<comment type="similarity">
    <text evidence="5">Belongs to the CheB family.</text>
</comment>
<organism evidence="10 11">
    <name type="scientific">Marinibaculum pumilum</name>
    <dbReference type="NCBI Taxonomy" id="1766165"/>
    <lineage>
        <taxon>Bacteria</taxon>
        <taxon>Pseudomonadati</taxon>
        <taxon>Pseudomonadota</taxon>
        <taxon>Alphaproteobacteria</taxon>
        <taxon>Rhodospirillales</taxon>
        <taxon>Rhodospirillaceae</taxon>
        <taxon>Marinibaculum</taxon>
    </lineage>
</organism>
<dbReference type="InterPro" id="IPR008248">
    <property type="entry name" value="CheB-like"/>
</dbReference>
<evidence type="ECO:0000256" key="5">
    <source>
        <dbReference type="HAMAP-Rule" id="MF_00099"/>
    </source>
</evidence>
<comment type="catalytic activity">
    <reaction evidence="4 5">
        <text>[protein]-L-glutamate 5-O-methyl ester + H2O = L-glutamyl-[protein] + methanol + H(+)</text>
        <dbReference type="Rhea" id="RHEA:23236"/>
        <dbReference type="Rhea" id="RHEA-COMP:10208"/>
        <dbReference type="Rhea" id="RHEA-COMP:10311"/>
        <dbReference type="ChEBI" id="CHEBI:15377"/>
        <dbReference type="ChEBI" id="CHEBI:15378"/>
        <dbReference type="ChEBI" id="CHEBI:17790"/>
        <dbReference type="ChEBI" id="CHEBI:29973"/>
        <dbReference type="ChEBI" id="CHEBI:82795"/>
        <dbReference type="EC" id="3.1.1.61"/>
    </reaction>
</comment>
<dbReference type="CDD" id="cd17541">
    <property type="entry name" value="REC_CheB-like"/>
    <property type="match status" value="1"/>
</dbReference>
<dbReference type="PANTHER" id="PTHR42872">
    <property type="entry name" value="PROTEIN-GLUTAMATE METHYLESTERASE/PROTEIN-GLUTAMINE GLUTAMINASE"/>
    <property type="match status" value="1"/>
</dbReference>
<feature type="domain" description="Response regulatory" evidence="8">
    <location>
        <begin position="10"/>
        <end position="128"/>
    </location>
</feature>
<comment type="catalytic activity">
    <reaction evidence="5">
        <text>L-glutaminyl-[protein] + H2O = L-glutamyl-[protein] + NH4(+)</text>
        <dbReference type="Rhea" id="RHEA:16441"/>
        <dbReference type="Rhea" id="RHEA-COMP:10207"/>
        <dbReference type="Rhea" id="RHEA-COMP:10208"/>
        <dbReference type="ChEBI" id="CHEBI:15377"/>
        <dbReference type="ChEBI" id="CHEBI:28938"/>
        <dbReference type="ChEBI" id="CHEBI:29973"/>
        <dbReference type="ChEBI" id="CHEBI:30011"/>
        <dbReference type="EC" id="3.5.1.44"/>
    </reaction>
</comment>